<dbReference type="EMBL" id="JTJM01000037">
    <property type="protein sequence ID" value="OBW91268.1"/>
    <property type="molecule type" value="Genomic_DNA"/>
</dbReference>
<evidence type="ECO:0000313" key="1">
    <source>
        <dbReference type="EMBL" id="OBW91268.1"/>
    </source>
</evidence>
<comment type="caution">
    <text evidence="1">The sequence shown here is derived from an EMBL/GenBank/DDBJ whole genome shotgun (WGS) entry which is preliminary data.</text>
</comment>
<gene>
    <name evidence="1" type="ORF">QV01_07955</name>
</gene>
<name>A0A1A7NNS1_9PAST</name>
<proteinExistence type="predicted"/>
<dbReference type="OrthoDB" id="5690879at2"/>
<dbReference type="RefSeq" id="WP_065239613.1">
    <property type="nucleotide sequence ID" value="NZ_JTJM01000037.1"/>
</dbReference>
<evidence type="ECO:0000313" key="2">
    <source>
        <dbReference type="Proteomes" id="UP000243558"/>
    </source>
</evidence>
<organism evidence="1 2">
    <name type="scientific">Gallibacterium genomosp. 3</name>
    <dbReference type="NCBI Taxonomy" id="505345"/>
    <lineage>
        <taxon>Bacteria</taxon>
        <taxon>Pseudomonadati</taxon>
        <taxon>Pseudomonadota</taxon>
        <taxon>Gammaproteobacteria</taxon>
        <taxon>Pasteurellales</taxon>
        <taxon>Pasteurellaceae</taxon>
        <taxon>Gallibacterium</taxon>
    </lineage>
</organism>
<protein>
    <submittedName>
        <fullName evidence="1">Uncharacterized protein</fullName>
    </submittedName>
</protein>
<accession>A0A1A7NNS1</accession>
<dbReference type="Proteomes" id="UP000243558">
    <property type="component" value="Unassembled WGS sequence"/>
</dbReference>
<reference evidence="1 2" key="1">
    <citation type="submission" date="2014-11" db="EMBL/GenBank/DDBJ databases">
        <title>Pan-genome of Gallibacterium spp.</title>
        <authorList>
            <person name="Kudirkiene E."/>
            <person name="Bojesen A.M."/>
        </authorList>
    </citation>
    <scope>NUCLEOTIDE SEQUENCE [LARGE SCALE GENOMIC DNA]</scope>
    <source>
        <strain evidence="1 2">F151</strain>
    </source>
</reference>
<sequence length="59" mass="6776">MFVKEHGYDEFVAEKIKEAREDISAGKYITLEQAKTRMRKTIQKTSKDLNSSLNQVVNG</sequence>
<keyword evidence="2" id="KW-1185">Reference proteome</keyword>
<dbReference type="AlphaFoldDB" id="A0A1A7NNS1"/>